<sequence>MAENVKQLESAIEKPASYEPKEKVSGEWQGEEVSFNASFSGHRFTAEEVAQLLAGEVISFQAINKKGKAYTAKGQLAKKRYKGKNFVGFDLILDKKKARKK</sequence>
<reference evidence="2" key="1">
    <citation type="journal article" date="2015" name="BMC Genomics">
        <title>Comparative genomics of Fructobacillus spp. and Leuconostoc spp. reveals niche-specific evolution of Fructobacillus spp.</title>
        <authorList>
            <person name="Endo A."/>
            <person name="Tanizawa Y."/>
            <person name="Tanaka N."/>
            <person name="Maeno S."/>
            <person name="Kumar H."/>
            <person name="Shiwa Y."/>
            <person name="Okada S."/>
            <person name="Yoshikawa H."/>
            <person name="Dicks L."/>
            <person name="Nakagawa J."/>
            <person name="Arita M."/>
        </authorList>
    </citation>
    <scope>NUCLEOTIDE SEQUENCE [LARGE SCALE GENOMIC DNA]</scope>
    <source>
        <strain evidence="2">F214-1</strain>
    </source>
</reference>
<evidence type="ECO:0000313" key="2">
    <source>
        <dbReference type="EMBL" id="GAP05129.1"/>
    </source>
</evidence>
<accession>A0A3F3HI29</accession>
<dbReference type="EMBL" id="DF968140">
    <property type="protein sequence ID" value="GAP05129.1"/>
    <property type="molecule type" value="Genomic_DNA"/>
</dbReference>
<proteinExistence type="predicted"/>
<keyword evidence="2" id="KW-0413">Isomerase</keyword>
<organism evidence="2">
    <name type="scientific">Fructobacillus tropaeoli</name>
    <dbReference type="NCBI Taxonomy" id="709323"/>
    <lineage>
        <taxon>Bacteria</taxon>
        <taxon>Bacillati</taxon>
        <taxon>Bacillota</taxon>
        <taxon>Bacilli</taxon>
        <taxon>Lactobacillales</taxon>
        <taxon>Lactobacillaceae</taxon>
        <taxon>Fructobacillus</taxon>
    </lineage>
</organism>
<gene>
    <name evidence="2" type="ORF">FTRO_0630010</name>
</gene>
<dbReference type="STRING" id="709323.GCA_001047135_01667"/>
<name>A0A3F3HI29_9LACO</name>
<protein>
    <submittedName>
        <fullName evidence="2">Putative DNA topoisomerase</fullName>
    </submittedName>
</protein>
<dbReference type="AlphaFoldDB" id="A0A3F3HI29"/>
<dbReference type="Proteomes" id="UP000064514">
    <property type="component" value="Unassembled WGS sequence"/>
</dbReference>
<evidence type="ECO:0000256" key="1">
    <source>
        <dbReference type="SAM" id="MobiDB-lite"/>
    </source>
</evidence>
<feature type="region of interest" description="Disordered" evidence="1">
    <location>
        <begin position="1"/>
        <end position="25"/>
    </location>
</feature>
<dbReference type="GO" id="GO:0016853">
    <property type="term" value="F:isomerase activity"/>
    <property type="evidence" value="ECO:0007669"/>
    <property type="project" value="UniProtKB-KW"/>
</dbReference>